<dbReference type="RefSeq" id="WP_188082498.1">
    <property type="nucleotide sequence ID" value="NZ_JACIEU010000009.1"/>
</dbReference>
<gene>
    <name evidence="1" type="ORF">GGQ90_002621</name>
</gene>
<name>A0A7W6LSW2_9SPHN</name>
<evidence type="ECO:0008006" key="3">
    <source>
        <dbReference type="Google" id="ProtNLM"/>
    </source>
</evidence>
<evidence type="ECO:0000313" key="2">
    <source>
        <dbReference type="Proteomes" id="UP000590524"/>
    </source>
</evidence>
<protein>
    <recommendedName>
        <fullName evidence="3">RiboL-PSP-HEPN domain-containing protein</fullName>
    </recommendedName>
</protein>
<accession>A0A7W6LSW2</accession>
<sequence>MAALDNAIRTKHNHLSFQQPEKIADAIRLFSSSSLWDEVAAHIGSAPKTLKATLGIIIDRRNKIAHESDVDPSFPNQRWPIEPLMVENMVNDIEKIGHAIHAICV</sequence>
<keyword evidence="2" id="KW-1185">Reference proteome</keyword>
<dbReference type="EMBL" id="JACIEU010000009">
    <property type="protein sequence ID" value="MBB4148837.1"/>
    <property type="molecule type" value="Genomic_DNA"/>
</dbReference>
<organism evidence="1 2">
    <name type="scientific">Sphingobium scionense</name>
    <dbReference type="NCBI Taxonomy" id="1404341"/>
    <lineage>
        <taxon>Bacteria</taxon>
        <taxon>Pseudomonadati</taxon>
        <taxon>Pseudomonadota</taxon>
        <taxon>Alphaproteobacteria</taxon>
        <taxon>Sphingomonadales</taxon>
        <taxon>Sphingomonadaceae</taxon>
        <taxon>Sphingobium</taxon>
    </lineage>
</organism>
<dbReference type="Proteomes" id="UP000590524">
    <property type="component" value="Unassembled WGS sequence"/>
</dbReference>
<comment type="caution">
    <text evidence="1">The sequence shown here is derived from an EMBL/GenBank/DDBJ whole genome shotgun (WGS) entry which is preliminary data.</text>
</comment>
<evidence type="ECO:0000313" key="1">
    <source>
        <dbReference type="EMBL" id="MBB4148837.1"/>
    </source>
</evidence>
<reference evidence="1 2" key="1">
    <citation type="submission" date="2020-08" db="EMBL/GenBank/DDBJ databases">
        <title>Genomic Encyclopedia of Type Strains, Phase IV (KMG-IV): sequencing the most valuable type-strain genomes for metagenomic binning, comparative biology and taxonomic classification.</title>
        <authorList>
            <person name="Goeker M."/>
        </authorList>
    </citation>
    <scope>NUCLEOTIDE SEQUENCE [LARGE SCALE GENOMIC DNA]</scope>
    <source>
        <strain evidence="1 2">DSM 19371</strain>
    </source>
</reference>
<proteinExistence type="predicted"/>
<dbReference type="AlphaFoldDB" id="A0A7W6LSW2"/>